<evidence type="ECO:0000313" key="2">
    <source>
        <dbReference type="EMBL" id="ODM92211.1"/>
    </source>
</evidence>
<feature type="chain" id="PRO_5008904012" evidence="1">
    <location>
        <begin position="20"/>
        <end position="214"/>
    </location>
</feature>
<dbReference type="InterPro" id="IPR036706">
    <property type="entry name" value="VOMI_sf"/>
</dbReference>
<comment type="caution">
    <text evidence="2">The sequence shown here is derived from an EMBL/GenBank/DDBJ whole genome shotgun (WGS) entry which is preliminary data.</text>
</comment>
<evidence type="ECO:0000313" key="3">
    <source>
        <dbReference type="Proteomes" id="UP000094527"/>
    </source>
</evidence>
<name>A0A1D2MH23_ORCCI</name>
<reference evidence="2 3" key="1">
    <citation type="journal article" date="2016" name="Genome Biol. Evol.">
        <title>Gene Family Evolution Reflects Adaptation to Soil Environmental Stressors in the Genome of the Collembolan Orchesella cincta.</title>
        <authorList>
            <person name="Faddeeva-Vakhrusheva A."/>
            <person name="Derks M.F."/>
            <person name="Anvar S.Y."/>
            <person name="Agamennone V."/>
            <person name="Suring W."/>
            <person name="Smit S."/>
            <person name="van Straalen N.M."/>
            <person name="Roelofs D."/>
        </authorList>
    </citation>
    <scope>NUCLEOTIDE SEQUENCE [LARGE SCALE GENOMIC DNA]</scope>
    <source>
        <tissue evidence="2">Mixed pool</tissue>
    </source>
</reference>
<dbReference type="Pfam" id="PF03762">
    <property type="entry name" value="VOMI"/>
    <property type="match status" value="1"/>
</dbReference>
<dbReference type="EMBL" id="LJIJ01001296">
    <property type="protein sequence ID" value="ODM92211.1"/>
    <property type="molecule type" value="Genomic_DNA"/>
</dbReference>
<keyword evidence="3" id="KW-1185">Reference proteome</keyword>
<keyword evidence="1" id="KW-0732">Signal</keyword>
<dbReference type="OrthoDB" id="6329319at2759"/>
<dbReference type="InterPro" id="IPR005515">
    <property type="entry name" value="VOMI"/>
</dbReference>
<dbReference type="Gene3D" id="2.100.10.20">
    <property type="entry name" value="Vitelline membrane outer layer protein I (VOMI)"/>
    <property type="match status" value="1"/>
</dbReference>
<dbReference type="SUPFAM" id="SSF51092">
    <property type="entry name" value="Vitelline membrane outer protein-I (VMO-I)"/>
    <property type="match status" value="1"/>
</dbReference>
<dbReference type="PANTHER" id="PTHR18841:SF0">
    <property type="entry name" value="VITELLINE MEMBRANE OUTER LAYER 1 HOMOLOG A-RELATED"/>
    <property type="match status" value="1"/>
</dbReference>
<dbReference type="OMA" id="NGGPWGY"/>
<dbReference type="Proteomes" id="UP000094527">
    <property type="component" value="Unassembled WGS sequence"/>
</dbReference>
<organism evidence="2 3">
    <name type="scientific">Orchesella cincta</name>
    <name type="common">Springtail</name>
    <name type="synonym">Podura cincta</name>
    <dbReference type="NCBI Taxonomy" id="48709"/>
    <lineage>
        <taxon>Eukaryota</taxon>
        <taxon>Metazoa</taxon>
        <taxon>Ecdysozoa</taxon>
        <taxon>Arthropoda</taxon>
        <taxon>Hexapoda</taxon>
        <taxon>Collembola</taxon>
        <taxon>Entomobryomorpha</taxon>
        <taxon>Entomobryoidea</taxon>
        <taxon>Orchesellidae</taxon>
        <taxon>Orchesellinae</taxon>
        <taxon>Orchesella</taxon>
    </lineage>
</organism>
<gene>
    <name evidence="2" type="ORF">Ocin01_14473</name>
</gene>
<dbReference type="PANTHER" id="PTHR18841">
    <property type="entry name" value="VITELLINE MEMBRANE OUTER LAYER PROTEIN I-RELATED"/>
    <property type="match status" value="1"/>
</dbReference>
<accession>A0A1D2MH23</accession>
<evidence type="ECO:0000256" key="1">
    <source>
        <dbReference type="SAM" id="SignalP"/>
    </source>
</evidence>
<sequence>MIPFQILPIFMFSLDFVSAAKINITSPHLTNWGRWGSLQRCPSETYAQGFQLKTERYLYIDGDDTALNSIKLFCGDPTKQGTPSITSTEGFFGVWGKVHTCFPGFLTGFQLRVMPNAKGCGDGDNFAATNIRFFCTNGELEGDGINLGNWGQAKYCGRNQSICGIQTQVEAVQAKLDDTSLNNVLMECCDVPPTAPLIEWKPEDEQDYSSQPLT</sequence>
<protein>
    <submittedName>
        <fullName evidence="2">Vitelline membrane outer layer protein 1</fullName>
    </submittedName>
</protein>
<dbReference type="GO" id="GO:0005615">
    <property type="term" value="C:extracellular space"/>
    <property type="evidence" value="ECO:0007669"/>
    <property type="project" value="TreeGrafter"/>
</dbReference>
<dbReference type="STRING" id="48709.A0A1D2MH23"/>
<dbReference type="AlphaFoldDB" id="A0A1D2MH23"/>
<proteinExistence type="predicted"/>
<feature type="signal peptide" evidence="1">
    <location>
        <begin position="1"/>
        <end position="19"/>
    </location>
</feature>